<proteinExistence type="predicted"/>
<gene>
    <name evidence="2" type="ORF">APUU_51030S</name>
</gene>
<evidence type="ECO:0000313" key="2">
    <source>
        <dbReference type="EMBL" id="BCS26319.1"/>
    </source>
</evidence>
<accession>A0A7R8ANS8</accession>
<dbReference type="KEGG" id="apuu:APUU_51030S"/>
<reference evidence="2" key="2">
    <citation type="submission" date="2021-02" db="EMBL/GenBank/DDBJ databases">
        <title>Aspergillus puulaauensis MK2 genome sequence.</title>
        <authorList>
            <person name="Futagami T."/>
            <person name="Mori K."/>
            <person name="Kadooka C."/>
            <person name="Tanaka T."/>
        </authorList>
    </citation>
    <scope>NUCLEOTIDE SEQUENCE</scope>
    <source>
        <strain evidence="2">MK2</strain>
    </source>
</reference>
<evidence type="ECO:0000256" key="1">
    <source>
        <dbReference type="SAM" id="MobiDB-lite"/>
    </source>
</evidence>
<feature type="compositionally biased region" description="Acidic residues" evidence="1">
    <location>
        <begin position="114"/>
        <end position="127"/>
    </location>
</feature>
<dbReference type="RefSeq" id="XP_041558513.1">
    <property type="nucleotide sequence ID" value="XM_041706093.1"/>
</dbReference>
<reference evidence="2" key="1">
    <citation type="submission" date="2021-01" db="EMBL/GenBank/DDBJ databases">
        <authorList>
            <consortium name="Aspergillus puulaauensis MK2 genome sequencing consortium"/>
            <person name="Kazuki M."/>
            <person name="Futagami T."/>
        </authorList>
    </citation>
    <scope>NUCLEOTIDE SEQUENCE</scope>
    <source>
        <strain evidence="2">MK2</strain>
    </source>
</reference>
<dbReference type="EMBL" id="AP024447">
    <property type="protein sequence ID" value="BCS26319.1"/>
    <property type="molecule type" value="Genomic_DNA"/>
</dbReference>
<feature type="region of interest" description="Disordered" evidence="1">
    <location>
        <begin position="104"/>
        <end position="156"/>
    </location>
</feature>
<protein>
    <submittedName>
        <fullName evidence="2">Uncharacterized protein</fullName>
    </submittedName>
</protein>
<organism evidence="2 3">
    <name type="scientific">Aspergillus puulaauensis</name>
    <dbReference type="NCBI Taxonomy" id="1220207"/>
    <lineage>
        <taxon>Eukaryota</taxon>
        <taxon>Fungi</taxon>
        <taxon>Dikarya</taxon>
        <taxon>Ascomycota</taxon>
        <taxon>Pezizomycotina</taxon>
        <taxon>Eurotiomycetes</taxon>
        <taxon>Eurotiomycetidae</taxon>
        <taxon>Eurotiales</taxon>
        <taxon>Aspergillaceae</taxon>
        <taxon>Aspergillus</taxon>
    </lineage>
</organism>
<keyword evidence="3" id="KW-1185">Reference proteome</keyword>
<name>A0A7R8ANS8_9EURO</name>
<feature type="compositionally biased region" description="Polar residues" evidence="1">
    <location>
        <begin position="147"/>
        <end position="156"/>
    </location>
</feature>
<dbReference type="GeneID" id="64976324"/>
<dbReference type="AlphaFoldDB" id="A0A7R8ANS8"/>
<dbReference type="Proteomes" id="UP000654913">
    <property type="component" value="Chromosome 5"/>
</dbReference>
<evidence type="ECO:0000313" key="3">
    <source>
        <dbReference type="Proteomes" id="UP000654913"/>
    </source>
</evidence>
<sequence length="156" mass="17104">MLIPTGYDGDGDYVALSPQRRHRISKAIKQWSRERASNYFQEEPSGLGLQRHSSEGGEDHPELAQVLLPLHMRGMVNRNSLPPVVGDSRAVVFGHKDAGWVWDDFGDPAKGELPDYEEQSDGEDPLDSDVGQSTVPSLEAVDELESGSLSSNDDSL</sequence>